<organism evidence="1 2">
    <name type="scientific">Vibrio parahaemolyticus</name>
    <dbReference type="NCBI Taxonomy" id="670"/>
    <lineage>
        <taxon>Bacteria</taxon>
        <taxon>Pseudomonadati</taxon>
        <taxon>Pseudomonadota</taxon>
        <taxon>Gammaproteobacteria</taxon>
        <taxon>Vibrionales</taxon>
        <taxon>Vibrionaceae</taxon>
        <taxon>Vibrio</taxon>
    </lineage>
</organism>
<proteinExistence type="predicted"/>
<gene>
    <name evidence="1" type="ORF">HKB16_16195</name>
</gene>
<evidence type="ECO:0000313" key="2">
    <source>
        <dbReference type="Proteomes" id="UP000518904"/>
    </source>
</evidence>
<name>A0A7Y0XDK2_VIBPH</name>
<comment type="caution">
    <text evidence="1">The sequence shown here is derived from an EMBL/GenBank/DDBJ whole genome shotgun (WGS) entry which is preliminary data.</text>
</comment>
<dbReference type="AlphaFoldDB" id="A0A7Y0XDK2"/>
<keyword evidence="1" id="KW-0282">Flagellum</keyword>
<accession>A0A7Y0XDK2</accession>
<dbReference type="EMBL" id="JABCLB010001718">
    <property type="protein sequence ID" value="NMU84414.1"/>
    <property type="molecule type" value="Genomic_DNA"/>
</dbReference>
<evidence type="ECO:0000313" key="1">
    <source>
        <dbReference type="EMBL" id="NMU84414.1"/>
    </source>
</evidence>
<dbReference type="Proteomes" id="UP000518904">
    <property type="component" value="Unassembled WGS sequence"/>
</dbReference>
<keyword evidence="1" id="KW-0969">Cilium</keyword>
<protein>
    <submittedName>
        <fullName evidence="1">Flagellar motor switch protein FliM</fullName>
    </submittedName>
</protein>
<reference evidence="1 2" key="1">
    <citation type="submission" date="2020-04" db="EMBL/GenBank/DDBJ databases">
        <title>Whole-genome sequencing of Vibrio spp. from China reveals different genetic environments of blaCTX-M-14 among diverse lineages.</title>
        <authorList>
            <person name="Zheng Z."/>
            <person name="Ye L."/>
            <person name="Chen S."/>
        </authorList>
    </citation>
    <scope>NUCLEOTIDE SEQUENCE [LARGE SCALE GENOMIC DNA]</scope>
    <source>
        <strain evidence="1 2">Vb0551</strain>
    </source>
</reference>
<keyword evidence="1" id="KW-0966">Cell projection</keyword>
<feature type="non-terminal residue" evidence="1">
    <location>
        <position position="41"/>
    </location>
</feature>
<sequence length="41" mass="4581">MNSISDIKLLDVELLGKPIHIVRDKLENLISESCSSLTNEL</sequence>